<dbReference type="EMBL" id="WNDP01000041">
    <property type="protein sequence ID" value="KAF1025368.1"/>
    <property type="molecule type" value="Genomic_DNA"/>
</dbReference>
<reference evidence="3" key="1">
    <citation type="journal article" date="2020" name="MBio">
        <title>Horizontal gene transfer to a defensive symbiont with a reduced genome amongst a multipartite beetle microbiome.</title>
        <authorList>
            <person name="Waterworth S.C."/>
            <person name="Florez L.V."/>
            <person name="Rees E.R."/>
            <person name="Hertweck C."/>
            <person name="Kaltenpoth M."/>
            <person name="Kwan J.C."/>
        </authorList>
    </citation>
    <scope>NUCLEOTIDE SEQUENCE [LARGE SCALE GENOMIC DNA]</scope>
</reference>
<keyword evidence="1" id="KW-0812">Transmembrane</keyword>
<evidence type="ECO:0000256" key="1">
    <source>
        <dbReference type="SAM" id="Phobius"/>
    </source>
</evidence>
<accession>A0A833UR89</accession>
<keyword evidence="1" id="KW-1133">Transmembrane helix</keyword>
<dbReference type="InterPro" id="IPR021762">
    <property type="entry name" value="DUF3325"/>
</dbReference>
<sequence length="112" mass="12169">MIFFLLIWSISSLAMIALASSMSKHQKQIYGHELAKKPTLFATLPGWGLLFISLIICLMSGKPSSMLSLWVGILTFSALFVGSLLSYYSAKIKAVAIICLIVSCITGIILLV</sequence>
<comment type="caution">
    <text evidence="2">The sequence shown here is derived from an EMBL/GenBank/DDBJ whole genome shotgun (WGS) entry which is preliminary data.</text>
</comment>
<evidence type="ECO:0000313" key="2">
    <source>
        <dbReference type="EMBL" id="KAF1025368.1"/>
    </source>
</evidence>
<protein>
    <recommendedName>
        <fullName evidence="4">DUF3325 domain-containing protein</fullName>
    </recommendedName>
</protein>
<feature type="transmembrane region" description="Helical" evidence="1">
    <location>
        <begin position="94"/>
        <end position="111"/>
    </location>
</feature>
<feature type="transmembrane region" description="Helical" evidence="1">
    <location>
        <begin position="67"/>
        <end position="88"/>
    </location>
</feature>
<name>A0A833UR89_ACIBZ</name>
<dbReference type="Proteomes" id="UP000490535">
    <property type="component" value="Unassembled WGS sequence"/>
</dbReference>
<feature type="transmembrane region" description="Helical" evidence="1">
    <location>
        <begin position="39"/>
        <end position="60"/>
    </location>
</feature>
<evidence type="ECO:0008006" key="4">
    <source>
        <dbReference type="Google" id="ProtNLM"/>
    </source>
</evidence>
<keyword evidence="1" id="KW-0472">Membrane</keyword>
<dbReference type="Pfam" id="PF11804">
    <property type="entry name" value="DUF3325"/>
    <property type="match status" value="1"/>
</dbReference>
<dbReference type="AlphaFoldDB" id="A0A833UR89"/>
<proteinExistence type="predicted"/>
<organism evidence="2 3">
    <name type="scientific">Acinetobacter bereziniae</name>
    <name type="common">Acinetobacter genomosp. 10</name>
    <dbReference type="NCBI Taxonomy" id="106648"/>
    <lineage>
        <taxon>Bacteria</taxon>
        <taxon>Pseudomonadati</taxon>
        <taxon>Pseudomonadota</taxon>
        <taxon>Gammaproteobacteria</taxon>
        <taxon>Moraxellales</taxon>
        <taxon>Moraxellaceae</taxon>
        <taxon>Acinetobacter</taxon>
    </lineage>
</organism>
<gene>
    <name evidence="2" type="ORF">GAK29_01982</name>
</gene>
<evidence type="ECO:0000313" key="3">
    <source>
        <dbReference type="Proteomes" id="UP000490535"/>
    </source>
</evidence>